<sequence>MLNRFRSLSLVAASALALTGLGIGTAGSAQAVTWDCGTEVHATWGGGQLCVSTAGEQWKVRTRDESTDGYCVHAKYYSEDHGSYQTIANTTECDGVWKTRVIGNTLPWRDGVRLYRGDGRYLTLPR</sequence>
<evidence type="ECO:0008006" key="4">
    <source>
        <dbReference type="Google" id="ProtNLM"/>
    </source>
</evidence>
<comment type="caution">
    <text evidence="2">The sequence shown here is derived from an EMBL/GenBank/DDBJ whole genome shotgun (WGS) entry which is preliminary data.</text>
</comment>
<accession>A0ABT9P5A9</accession>
<dbReference type="EMBL" id="JAUSQZ010000001">
    <property type="protein sequence ID" value="MDP9827869.1"/>
    <property type="molecule type" value="Genomic_DNA"/>
</dbReference>
<dbReference type="Proteomes" id="UP001235712">
    <property type="component" value="Unassembled WGS sequence"/>
</dbReference>
<gene>
    <name evidence="2" type="ORF">J2S57_003618</name>
</gene>
<evidence type="ECO:0000313" key="3">
    <source>
        <dbReference type="Proteomes" id="UP001235712"/>
    </source>
</evidence>
<protein>
    <recommendedName>
        <fullName evidence="4">Peptidase inhibitor family I36</fullName>
    </recommendedName>
</protein>
<reference evidence="2 3" key="1">
    <citation type="submission" date="2023-07" db="EMBL/GenBank/DDBJ databases">
        <title>Sequencing the genomes of 1000 actinobacteria strains.</title>
        <authorList>
            <person name="Klenk H.-P."/>
        </authorList>
    </citation>
    <scope>NUCLEOTIDE SEQUENCE [LARGE SCALE GENOMIC DNA]</scope>
    <source>
        <strain evidence="2 3">DSM 44388</strain>
    </source>
</reference>
<evidence type="ECO:0000313" key="2">
    <source>
        <dbReference type="EMBL" id="MDP9827869.1"/>
    </source>
</evidence>
<feature type="chain" id="PRO_5046194910" description="Peptidase inhibitor family I36" evidence="1">
    <location>
        <begin position="32"/>
        <end position="126"/>
    </location>
</feature>
<feature type="signal peptide" evidence="1">
    <location>
        <begin position="1"/>
        <end position="31"/>
    </location>
</feature>
<organism evidence="2 3">
    <name type="scientific">Kineosporia succinea</name>
    <dbReference type="NCBI Taxonomy" id="84632"/>
    <lineage>
        <taxon>Bacteria</taxon>
        <taxon>Bacillati</taxon>
        <taxon>Actinomycetota</taxon>
        <taxon>Actinomycetes</taxon>
        <taxon>Kineosporiales</taxon>
        <taxon>Kineosporiaceae</taxon>
        <taxon>Kineosporia</taxon>
    </lineage>
</organism>
<proteinExistence type="predicted"/>
<keyword evidence="3" id="KW-1185">Reference proteome</keyword>
<evidence type="ECO:0000256" key="1">
    <source>
        <dbReference type="SAM" id="SignalP"/>
    </source>
</evidence>
<keyword evidence="1" id="KW-0732">Signal</keyword>
<dbReference type="RefSeq" id="WP_307244465.1">
    <property type="nucleotide sequence ID" value="NZ_JAUSQZ010000001.1"/>
</dbReference>
<name>A0ABT9P5A9_9ACTN</name>